<dbReference type="EMBL" id="JAKFHA010000023">
    <property type="protein sequence ID" value="MCF2531380.1"/>
    <property type="molecule type" value="Genomic_DNA"/>
</dbReference>
<dbReference type="Proteomes" id="UP001165378">
    <property type="component" value="Unassembled WGS sequence"/>
</dbReference>
<protein>
    <submittedName>
        <fullName evidence="1">Uncharacterized protein</fullName>
    </submittedName>
</protein>
<organism evidence="1 2">
    <name type="scientific">Yinghuangia soli</name>
    <dbReference type="NCBI Taxonomy" id="2908204"/>
    <lineage>
        <taxon>Bacteria</taxon>
        <taxon>Bacillati</taxon>
        <taxon>Actinomycetota</taxon>
        <taxon>Actinomycetes</taxon>
        <taxon>Kitasatosporales</taxon>
        <taxon>Streptomycetaceae</taxon>
        <taxon>Yinghuangia</taxon>
    </lineage>
</organism>
<reference evidence="1" key="1">
    <citation type="submission" date="2022-01" db="EMBL/GenBank/DDBJ databases">
        <title>Genome-Based Taxonomic Classification of the Phylum Actinobacteria.</title>
        <authorList>
            <person name="Gao Y."/>
        </authorList>
    </citation>
    <scope>NUCLEOTIDE SEQUENCE</scope>
    <source>
        <strain evidence="1">KLBMP 8922</strain>
    </source>
</reference>
<accession>A0AA41Q5J2</accession>
<dbReference type="RefSeq" id="WP_235056043.1">
    <property type="nucleotide sequence ID" value="NZ_JAKFHA010000023.1"/>
</dbReference>
<comment type="caution">
    <text evidence="1">The sequence shown here is derived from an EMBL/GenBank/DDBJ whole genome shotgun (WGS) entry which is preliminary data.</text>
</comment>
<evidence type="ECO:0000313" key="1">
    <source>
        <dbReference type="EMBL" id="MCF2531380.1"/>
    </source>
</evidence>
<evidence type="ECO:0000313" key="2">
    <source>
        <dbReference type="Proteomes" id="UP001165378"/>
    </source>
</evidence>
<proteinExistence type="predicted"/>
<sequence>MDEAGSVLPVFEYAVHQSYQGLDWPGGLYAGAKVSVPLGPGLLGAVAETEAWVEVPRCGQTDASRYAQLTVRSPRYDTEPWTLRQRLATTLVAMTNRLRAASDCAGGGVLPQPQLAAPPAPAPVDPASLCGAETPPVIPTTGPTSPAARAWTQQRSGIDTYLEDCVISDGTPGAMPELRVEIYRDILGRLETSVLQRNSMAGQMYTTQLNNAYSTGYWGVCSGGPVVYRVEVKDIEQLPSSEALLTALIAANYPKDGCPLPRPSA</sequence>
<gene>
    <name evidence="1" type="ORF">LZ495_29750</name>
</gene>
<name>A0AA41Q5J2_9ACTN</name>
<dbReference type="AlphaFoldDB" id="A0AA41Q5J2"/>
<keyword evidence="2" id="KW-1185">Reference proteome</keyword>